<evidence type="ECO:0000256" key="7">
    <source>
        <dbReference type="SAM" id="MobiDB-lite"/>
    </source>
</evidence>
<dbReference type="RefSeq" id="XP_064655193.1">
    <property type="nucleotide sequence ID" value="XM_064806376.1"/>
</dbReference>
<dbReference type="GO" id="GO:0007020">
    <property type="term" value="P:microtubule nucleation"/>
    <property type="evidence" value="ECO:0007669"/>
    <property type="project" value="InterPro"/>
</dbReference>
<evidence type="ECO:0000313" key="11">
    <source>
        <dbReference type="Proteomes" id="UP001337655"/>
    </source>
</evidence>
<evidence type="ECO:0000259" key="9">
    <source>
        <dbReference type="Pfam" id="PF17681"/>
    </source>
</evidence>
<feature type="region of interest" description="Disordered" evidence="7">
    <location>
        <begin position="497"/>
        <end position="517"/>
    </location>
</feature>
<accession>A0AAV9P140</accession>
<dbReference type="GO" id="GO:0044732">
    <property type="term" value="C:mitotic spindle pole body"/>
    <property type="evidence" value="ECO:0007669"/>
    <property type="project" value="TreeGrafter"/>
</dbReference>
<comment type="subcellular location">
    <subcellularLocation>
        <location evidence="1 6">Cytoplasm</location>
        <location evidence="1 6">Cytoskeleton</location>
        <location evidence="1 6">Microtubule organizing center</location>
    </subcellularLocation>
</comment>
<keyword evidence="11" id="KW-1185">Reference proteome</keyword>
<keyword evidence="3 6" id="KW-0963">Cytoplasm</keyword>
<dbReference type="InterPro" id="IPR042241">
    <property type="entry name" value="GCP_C_sf"/>
</dbReference>
<dbReference type="Pfam" id="PF17681">
    <property type="entry name" value="GCP_N_terminal"/>
    <property type="match status" value="1"/>
</dbReference>
<name>A0AAV9P140_9PEZI</name>
<evidence type="ECO:0000259" key="8">
    <source>
        <dbReference type="Pfam" id="PF04130"/>
    </source>
</evidence>
<dbReference type="InterPro" id="IPR007259">
    <property type="entry name" value="GCP"/>
</dbReference>
<dbReference type="InterPro" id="IPR040457">
    <property type="entry name" value="GCP_C"/>
</dbReference>
<evidence type="ECO:0000256" key="6">
    <source>
        <dbReference type="RuleBase" id="RU363050"/>
    </source>
</evidence>
<proteinExistence type="inferred from homology"/>
<dbReference type="GO" id="GO:0005874">
    <property type="term" value="C:microtubule"/>
    <property type="evidence" value="ECO:0007669"/>
    <property type="project" value="UniProtKB-KW"/>
</dbReference>
<dbReference type="Gene3D" id="1.20.120.1900">
    <property type="entry name" value="Gamma-tubulin complex, C-terminal domain"/>
    <property type="match status" value="1"/>
</dbReference>
<dbReference type="GO" id="GO:0051225">
    <property type="term" value="P:spindle assembly"/>
    <property type="evidence" value="ECO:0007669"/>
    <property type="project" value="TreeGrafter"/>
</dbReference>
<reference evidence="10 11" key="1">
    <citation type="submission" date="2023-08" db="EMBL/GenBank/DDBJ databases">
        <title>Black Yeasts Isolated from many extreme environments.</title>
        <authorList>
            <person name="Coleine C."/>
            <person name="Stajich J.E."/>
            <person name="Selbmann L."/>
        </authorList>
    </citation>
    <scope>NUCLEOTIDE SEQUENCE [LARGE SCALE GENOMIC DNA]</scope>
    <source>
        <strain evidence="10 11">CCFEE 5935</strain>
    </source>
</reference>
<dbReference type="PANTHER" id="PTHR19302:SF27">
    <property type="entry name" value="GAMMA-TUBULIN COMPLEX COMPONENT 4"/>
    <property type="match status" value="1"/>
</dbReference>
<gene>
    <name evidence="10" type="ORF">LTR77_009147</name>
</gene>
<dbReference type="EMBL" id="JAVRRT010000017">
    <property type="protein sequence ID" value="KAK5165050.1"/>
    <property type="molecule type" value="Genomic_DNA"/>
</dbReference>
<evidence type="ECO:0000256" key="2">
    <source>
        <dbReference type="ARBA" id="ARBA00010337"/>
    </source>
</evidence>
<dbReference type="GO" id="GO:0051321">
    <property type="term" value="P:meiotic cell cycle"/>
    <property type="evidence" value="ECO:0007669"/>
    <property type="project" value="TreeGrafter"/>
</dbReference>
<dbReference type="PANTHER" id="PTHR19302">
    <property type="entry name" value="GAMMA TUBULIN COMPLEX PROTEIN"/>
    <property type="match status" value="1"/>
</dbReference>
<dbReference type="AlphaFoldDB" id="A0AAV9P140"/>
<evidence type="ECO:0000256" key="5">
    <source>
        <dbReference type="ARBA" id="ARBA00023212"/>
    </source>
</evidence>
<comment type="caution">
    <text evidence="10">The sequence shown here is derived from an EMBL/GenBank/DDBJ whole genome shotgun (WGS) entry which is preliminary data.</text>
</comment>
<dbReference type="GeneID" id="89930479"/>
<dbReference type="GO" id="GO:0051011">
    <property type="term" value="F:microtubule minus-end binding"/>
    <property type="evidence" value="ECO:0007669"/>
    <property type="project" value="TreeGrafter"/>
</dbReference>
<dbReference type="Pfam" id="PF04130">
    <property type="entry name" value="GCP_C_terminal"/>
    <property type="match status" value="1"/>
</dbReference>
<evidence type="ECO:0000256" key="1">
    <source>
        <dbReference type="ARBA" id="ARBA00004267"/>
    </source>
</evidence>
<keyword evidence="4 6" id="KW-0493">Microtubule</keyword>
<keyword evidence="5 6" id="KW-0206">Cytoskeleton</keyword>
<dbReference type="GO" id="GO:0000922">
    <property type="term" value="C:spindle pole"/>
    <property type="evidence" value="ECO:0007669"/>
    <property type="project" value="InterPro"/>
</dbReference>
<feature type="domain" description="Gamma tubulin complex component C-terminal" evidence="8">
    <location>
        <begin position="321"/>
        <end position="727"/>
    </location>
</feature>
<evidence type="ECO:0000313" key="10">
    <source>
        <dbReference type="EMBL" id="KAK5165050.1"/>
    </source>
</evidence>
<dbReference type="InterPro" id="IPR041470">
    <property type="entry name" value="GCP_N"/>
</dbReference>
<dbReference type="Proteomes" id="UP001337655">
    <property type="component" value="Unassembled WGS sequence"/>
</dbReference>
<evidence type="ECO:0000256" key="4">
    <source>
        <dbReference type="ARBA" id="ARBA00022701"/>
    </source>
</evidence>
<dbReference type="GO" id="GO:0000930">
    <property type="term" value="C:gamma-tubulin complex"/>
    <property type="evidence" value="ECO:0007669"/>
    <property type="project" value="TreeGrafter"/>
</dbReference>
<sequence>MLHEVLLALSGHPSPLFSDHHESGISKTSQARNDFPLLTPSEKALLASIGQLSELHRKLRRHVEQIAVAHSSTICRAVATSIQEVHLARFQDHILEVESKILTKDAAVVGAYDIVPLAGVVGEFDDWHRRMAWYWDLATFMLPSHGSKARGCTGASLIDRLRAEMQTGFEDIEQAALELSRVAETAWLRQASSWVLYGKVPTFGASDFFVKLEEVDGEQRCSKDRSLLPKFASAPTASSILFIGKSLLQVRKYGQQPAQSTANSDASLSERELVSKHLQHLSALSLPIVSSQLSRAISSIRLSLSQNVLQHLLPMEVVLNVLSCIKQFMLLERGEFAVALINEADNRLQVRQQSMGRLLQQDPVKALKGLSINDAEFQQTLLQVWKRLATQDEDIEDEVLDFAEKHVTLSTPDKADSRPSTSDSIHEAAVDLTTVGFNDLLFPSAVILGLNITQPLDLFITSTEVKTYSSVNAYLLSLKRAHVRLADLWRRTVARRDTAPARGSADGQTTNTEDRQRFAKRRTATRKVWATCSAAIFLLSETSAYFEGEIVRESWSCFERWVRQSDQDEVSLHKSTQTELEEKQDVAPRDPESLAAGHRAFLASLVYVLLLNDIPYTKELRSLLGNVDNLIAFFKRLLDIQQKLDMEHDAGGETGYTAEEEARIALELDRARKKVDSDLRSVVNRLKQLDQERIGSGRYLSAMSMESGGFEPWKGGGVDRLLMKLEFGRMTVDEYDLV</sequence>
<feature type="domain" description="Gamma tubulin complex component protein N-terminal" evidence="9">
    <location>
        <begin position="2"/>
        <end position="313"/>
    </location>
</feature>
<evidence type="ECO:0000256" key="3">
    <source>
        <dbReference type="ARBA" id="ARBA00022490"/>
    </source>
</evidence>
<protein>
    <recommendedName>
        <fullName evidence="6">Spindle pole body component</fullName>
    </recommendedName>
</protein>
<dbReference type="GO" id="GO:0043015">
    <property type="term" value="F:gamma-tubulin binding"/>
    <property type="evidence" value="ECO:0007669"/>
    <property type="project" value="InterPro"/>
</dbReference>
<organism evidence="10 11">
    <name type="scientific">Saxophila tyrrhenica</name>
    <dbReference type="NCBI Taxonomy" id="1690608"/>
    <lineage>
        <taxon>Eukaryota</taxon>
        <taxon>Fungi</taxon>
        <taxon>Dikarya</taxon>
        <taxon>Ascomycota</taxon>
        <taxon>Pezizomycotina</taxon>
        <taxon>Dothideomycetes</taxon>
        <taxon>Dothideomycetidae</taxon>
        <taxon>Mycosphaerellales</taxon>
        <taxon>Extremaceae</taxon>
        <taxon>Saxophila</taxon>
    </lineage>
</organism>
<dbReference type="GO" id="GO:0000278">
    <property type="term" value="P:mitotic cell cycle"/>
    <property type="evidence" value="ECO:0007669"/>
    <property type="project" value="TreeGrafter"/>
</dbReference>
<dbReference type="GO" id="GO:0031122">
    <property type="term" value="P:cytoplasmic microtubule organization"/>
    <property type="evidence" value="ECO:0007669"/>
    <property type="project" value="TreeGrafter"/>
</dbReference>
<comment type="similarity">
    <text evidence="2 6">Belongs to the TUBGCP family.</text>
</comment>